<dbReference type="Proteomes" id="UP000546464">
    <property type="component" value="Unassembled WGS sequence"/>
</dbReference>
<comment type="caution">
    <text evidence="1">The sequence shown here is derived from an EMBL/GenBank/DDBJ whole genome shotgun (WGS) entry which is preliminary data.</text>
</comment>
<dbReference type="AlphaFoldDB" id="A0A842HDP2"/>
<dbReference type="RefSeq" id="WP_185674795.1">
    <property type="nucleotide sequence ID" value="NZ_JACHVB010000014.1"/>
</dbReference>
<keyword evidence="2" id="KW-1185">Reference proteome</keyword>
<reference evidence="1 2" key="1">
    <citation type="submission" date="2020-07" db="EMBL/GenBank/DDBJ databases">
        <authorList>
            <person name="Feng X."/>
        </authorList>
    </citation>
    <scope>NUCLEOTIDE SEQUENCE [LARGE SCALE GENOMIC DNA]</scope>
    <source>
        <strain evidence="1 2">JCM31066</strain>
    </source>
</reference>
<dbReference type="EMBL" id="JACHVB010000014">
    <property type="protein sequence ID" value="MBC2593796.1"/>
    <property type="molecule type" value="Genomic_DNA"/>
</dbReference>
<accession>A0A842HDP2</accession>
<evidence type="ECO:0000313" key="1">
    <source>
        <dbReference type="EMBL" id="MBC2593796.1"/>
    </source>
</evidence>
<proteinExistence type="predicted"/>
<evidence type="ECO:0000313" key="2">
    <source>
        <dbReference type="Proteomes" id="UP000546464"/>
    </source>
</evidence>
<protein>
    <submittedName>
        <fullName evidence="1">Uncharacterized protein</fullName>
    </submittedName>
</protein>
<gene>
    <name evidence="1" type="ORF">H5P28_05935</name>
</gene>
<sequence length="399" mass="43655">MPEQIDNHTLIPFAPDWSFALKHRQAHRSSVAEGVTGLEERASWFTKPRRSGNYTIAIDTAARTFAVEAVIRAAQESAKAAVPRWGREQIVAQVAGNTVTLERAAANMTAGQWVGTTRPFGDITAAAKIASVSGPVLTLEEALPCVAGDILLPIDLGRIESVDTELLGGSGRAFEIRFKGATQLEAISAEFVFTETDTESNWLSILANLYFLFFIDTSGSMNADVPNVTAAANNLKVLLRDVIYGGDQEKADHFVRVQNWSSERWLDRLAYHISGEEAARYVSLAFINEASSGYHRVPRVPENEPTSSFTTDYNNFQTEYARREFSRCKVYSVDPTASSWEDDHEAFNAHLAAAVSGAASYAALGPALASQYVLYEVGIPSGRTAQTYLNDIFTLLGLR</sequence>
<name>A0A842HDP2_9BACT</name>
<organism evidence="1 2">
    <name type="scientific">Ruficoccus amylovorans</name>
    <dbReference type="NCBI Taxonomy" id="1804625"/>
    <lineage>
        <taxon>Bacteria</taxon>
        <taxon>Pseudomonadati</taxon>
        <taxon>Verrucomicrobiota</taxon>
        <taxon>Opitutia</taxon>
        <taxon>Puniceicoccales</taxon>
        <taxon>Cerasicoccaceae</taxon>
        <taxon>Ruficoccus</taxon>
    </lineage>
</organism>